<dbReference type="EMBL" id="JAUESC010000381">
    <property type="protein sequence ID" value="KAK0590323.1"/>
    <property type="molecule type" value="Genomic_DNA"/>
</dbReference>
<feature type="coiled-coil region" evidence="1">
    <location>
        <begin position="80"/>
        <end position="128"/>
    </location>
</feature>
<comment type="caution">
    <text evidence="2">The sequence shown here is derived from an EMBL/GenBank/DDBJ whole genome shotgun (WGS) entry which is preliminary data.</text>
</comment>
<name>A0AA39VTN4_ACESA</name>
<gene>
    <name evidence="2" type="ORF">LWI29_025379</name>
</gene>
<evidence type="ECO:0000313" key="2">
    <source>
        <dbReference type="EMBL" id="KAK0590323.1"/>
    </source>
</evidence>
<accession>A0AA39VTN4</accession>
<evidence type="ECO:0000313" key="3">
    <source>
        <dbReference type="Proteomes" id="UP001168877"/>
    </source>
</evidence>
<reference evidence="2" key="2">
    <citation type="submission" date="2023-06" db="EMBL/GenBank/DDBJ databases">
        <authorList>
            <person name="Swenson N.G."/>
            <person name="Wegrzyn J.L."/>
            <person name="Mcevoy S.L."/>
        </authorList>
    </citation>
    <scope>NUCLEOTIDE SEQUENCE</scope>
    <source>
        <strain evidence="2">NS2018</strain>
        <tissue evidence="2">Leaf</tissue>
    </source>
</reference>
<organism evidence="2 3">
    <name type="scientific">Acer saccharum</name>
    <name type="common">Sugar maple</name>
    <dbReference type="NCBI Taxonomy" id="4024"/>
    <lineage>
        <taxon>Eukaryota</taxon>
        <taxon>Viridiplantae</taxon>
        <taxon>Streptophyta</taxon>
        <taxon>Embryophyta</taxon>
        <taxon>Tracheophyta</taxon>
        <taxon>Spermatophyta</taxon>
        <taxon>Magnoliopsida</taxon>
        <taxon>eudicotyledons</taxon>
        <taxon>Gunneridae</taxon>
        <taxon>Pentapetalae</taxon>
        <taxon>rosids</taxon>
        <taxon>malvids</taxon>
        <taxon>Sapindales</taxon>
        <taxon>Sapindaceae</taxon>
        <taxon>Hippocastanoideae</taxon>
        <taxon>Acereae</taxon>
        <taxon>Acer</taxon>
    </lineage>
</organism>
<proteinExistence type="predicted"/>
<protein>
    <submittedName>
        <fullName evidence="2">Uncharacterized protein</fullName>
    </submittedName>
</protein>
<dbReference type="Proteomes" id="UP001168877">
    <property type="component" value="Unassembled WGS sequence"/>
</dbReference>
<dbReference type="AlphaFoldDB" id="A0AA39VTN4"/>
<evidence type="ECO:0000256" key="1">
    <source>
        <dbReference type="SAM" id="Coils"/>
    </source>
</evidence>
<feature type="coiled-coil region" evidence="1">
    <location>
        <begin position="178"/>
        <end position="212"/>
    </location>
</feature>
<keyword evidence="1" id="KW-0175">Coiled coil</keyword>
<reference evidence="2" key="1">
    <citation type="journal article" date="2022" name="Plant J.">
        <title>Strategies of tolerance reflected in two North American maple genomes.</title>
        <authorList>
            <person name="McEvoy S.L."/>
            <person name="Sezen U.U."/>
            <person name="Trouern-Trend A."/>
            <person name="McMahon S.M."/>
            <person name="Schaberg P.G."/>
            <person name="Yang J."/>
            <person name="Wegrzyn J.L."/>
            <person name="Swenson N.G."/>
        </authorList>
    </citation>
    <scope>NUCLEOTIDE SEQUENCE</scope>
    <source>
        <strain evidence="2">NS2018</strain>
    </source>
</reference>
<keyword evidence="3" id="KW-1185">Reference proteome</keyword>
<sequence>MPSTAQPRKSKPSLGRGLVLCGVSWLADGDDDGGLVFMMLVPRFGFDFDFDIDIDIGLFRFWLCEIVREMGVWCAAESKIKSYEVEVSSLKLEIREMSEKLEVINAKAQSLEREGRMMEQEKLHLEEKYRSEFERFDEVHERCKIAERDTKRSNEVAEKERAEATAARRAKSDFEKLAMERLAVIERVQRQIESLEREKTDYANEVNRLRGSEMEAHSKVALLEARVEEREKGTGEWMWI</sequence>